<dbReference type="Pfam" id="PF00656">
    <property type="entry name" value="Peptidase_C14"/>
    <property type="match status" value="1"/>
</dbReference>
<proteinExistence type="inferred from homology"/>
<keyword evidence="4" id="KW-1185">Reference proteome</keyword>
<dbReference type="InterPro" id="IPR011600">
    <property type="entry name" value="Pept_C14_caspase"/>
</dbReference>
<dbReference type="Proteomes" id="UP000054097">
    <property type="component" value="Unassembled WGS sequence"/>
</dbReference>
<reference evidence="3 4" key="1">
    <citation type="submission" date="2014-04" db="EMBL/GenBank/DDBJ databases">
        <authorList>
            <consortium name="DOE Joint Genome Institute"/>
            <person name="Kuo A."/>
            <person name="Zuccaro A."/>
            <person name="Kohler A."/>
            <person name="Nagy L.G."/>
            <person name="Floudas D."/>
            <person name="Copeland A."/>
            <person name="Barry K.W."/>
            <person name="Cichocki N."/>
            <person name="Veneault-Fourrey C."/>
            <person name="LaButti K."/>
            <person name="Lindquist E.A."/>
            <person name="Lipzen A."/>
            <person name="Lundell T."/>
            <person name="Morin E."/>
            <person name="Murat C."/>
            <person name="Sun H."/>
            <person name="Tunlid A."/>
            <person name="Henrissat B."/>
            <person name="Grigoriev I.V."/>
            <person name="Hibbett D.S."/>
            <person name="Martin F."/>
            <person name="Nordberg H.P."/>
            <person name="Cantor M.N."/>
            <person name="Hua S.X."/>
        </authorList>
    </citation>
    <scope>NUCLEOTIDE SEQUENCE [LARGE SCALE GENOMIC DNA]</scope>
    <source>
        <strain evidence="3 4">MAFF 305830</strain>
    </source>
</reference>
<evidence type="ECO:0000256" key="1">
    <source>
        <dbReference type="ARBA" id="ARBA00009005"/>
    </source>
</evidence>
<evidence type="ECO:0000313" key="3">
    <source>
        <dbReference type="EMBL" id="KIM31421.1"/>
    </source>
</evidence>
<dbReference type="GO" id="GO:0005737">
    <property type="term" value="C:cytoplasm"/>
    <property type="evidence" value="ECO:0007669"/>
    <property type="project" value="TreeGrafter"/>
</dbReference>
<feature type="domain" description="Peptidase C14 caspase" evidence="2">
    <location>
        <begin position="114"/>
        <end position="391"/>
    </location>
</feature>
<gene>
    <name evidence="3" type="ORF">M408DRAFT_259100</name>
</gene>
<evidence type="ECO:0000313" key="4">
    <source>
        <dbReference type="Proteomes" id="UP000054097"/>
    </source>
</evidence>
<accession>A0A0C3BIS3</accession>
<dbReference type="PANTHER" id="PTHR48104">
    <property type="entry name" value="METACASPASE-4"/>
    <property type="match status" value="1"/>
</dbReference>
<dbReference type="EMBL" id="KN824282">
    <property type="protein sequence ID" value="KIM31421.1"/>
    <property type="molecule type" value="Genomic_DNA"/>
</dbReference>
<comment type="similarity">
    <text evidence="1">Belongs to the peptidase C14B family.</text>
</comment>
<dbReference type="AlphaFoldDB" id="A0A0C3BIS3"/>
<evidence type="ECO:0000259" key="2">
    <source>
        <dbReference type="Pfam" id="PF00656"/>
    </source>
</evidence>
<dbReference type="HOGENOM" id="CLU_029389_3_4_1"/>
<dbReference type="Gene3D" id="3.40.50.12660">
    <property type="match status" value="2"/>
</dbReference>
<protein>
    <recommendedName>
        <fullName evidence="2">Peptidase C14 caspase domain-containing protein</fullName>
    </recommendedName>
</protein>
<dbReference type="InterPro" id="IPR050452">
    <property type="entry name" value="Metacaspase"/>
</dbReference>
<name>A0A0C3BIS3_SERVB</name>
<dbReference type="OrthoDB" id="3223806at2759"/>
<organism evidence="3 4">
    <name type="scientific">Serendipita vermifera MAFF 305830</name>
    <dbReference type="NCBI Taxonomy" id="933852"/>
    <lineage>
        <taxon>Eukaryota</taxon>
        <taxon>Fungi</taxon>
        <taxon>Dikarya</taxon>
        <taxon>Basidiomycota</taxon>
        <taxon>Agaricomycotina</taxon>
        <taxon>Agaricomycetes</taxon>
        <taxon>Sebacinales</taxon>
        <taxon>Serendipitaceae</taxon>
        <taxon>Serendipita</taxon>
    </lineage>
</organism>
<reference evidence="4" key="2">
    <citation type="submission" date="2015-01" db="EMBL/GenBank/DDBJ databases">
        <title>Evolutionary Origins and Diversification of the Mycorrhizal Mutualists.</title>
        <authorList>
            <consortium name="DOE Joint Genome Institute"/>
            <consortium name="Mycorrhizal Genomics Consortium"/>
            <person name="Kohler A."/>
            <person name="Kuo A."/>
            <person name="Nagy L.G."/>
            <person name="Floudas D."/>
            <person name="Copeland A."/>
            <person name="Barry K.W."/>
            <person name="Cichocki N."/>
            <person name="Veneault-Fourrey C."/>
            <person name="LaButti K."/>
            <person name="Lindquist E.A."/>
            <person name="Lipzen A."/>
            <person name="Lundell T."/>
            <person name="Morin E."/>
            <person name="Murat C."/>
            <person name="Riley R."/>
            <person name="Ohm R."/>
            <person name="Sun H."/>
            <person name="Tunlid A."/>
            <person name="Henrissat B."/>
            <person name="Grigoriev I.V."/>
            <person name="Hibbett D.S."/>
            <person name="Martin F."/>
        </authorList>
    </citation>
    <scope>NUCLEOTIDE SEQUENCE [LARGE SCALE GENOMIC DNA]</scope>
    <source>
        <strain evidence="4">MAFF 305830</strain>
    </source>
</reference>
<sequence>MISGNGTQLYGNKSAALSYENGLEVPKINPGSPLSTEPQDPIDDVLEFQVFSPCDSKEVYDVDDDLAVPLNRDLLQPTPRQPEIIPIHPEAFDMDSAIRKYGYQQFQDPTDGPKRRALLVGIKGDSLKGSHNDVDDTKALLIEVHKWKADEIMVLKDDDDLNSPLYPVRQTVIDHLFILVHNARPGDRLFIQFSGHGAQIEDMDGDETDKLDEVICCADGEIIVDDQLHDILVKPLPKGCRLTALFDCCTSGTGLDLVATPGVTPGATPSTSPFLKVRDLQPEGFATGVLDLSHTFESTEDVRDGGAIESSPMVKKRSVEGDVIMWAACLDSTDSHEVVTEDGRYKGAMSHAFHECIRYRPEQSYRNLKSAIMAMFKKWNVPQQPQLTSSHKLDQDALFHI</sequence>
<dbReference type="PANTHER" id="PTHR48104:SF30">
    <property type="entry name" value="METACASPASE-1"/>
    <property type="match status" value="1"/>
</dbReference>
<dbReference type="GO" id="GO:0006508">
    <property type="term" value="P:proteolysis"/>
    <property type="evidence" value="ECO:0007669"/>
    <property type="project" value="InterPro"/>
</dbReference>
<dbReference type="GO" id="GO:0004197">
    <property type="term" value="F:cysteine-type endopeptidase activity"/>
    <property type="evidence" value="ECO:0007669"/>
    <property type="project" value="InterPro"/>
</dbReference>